<proteinExistence type="predicted"/>
<dbReference type="EMBL" id="JAJJML010000001">
    <property type="protein sequence ID" value="MCC9032745.1"/>
    <property type="molecule type" value="Genomic_DNA"/>
</dbReference>
<reference evidence="3" key="1">
    <citation type="submission" date="2021-11" db="EMBL/GenBank/DDBJ databases">
        <title>Description of novel Chryseobacterium species.</title>
        <authorList>
            <person name="Saticioglu I.B."/>
            <person name="Ay H."/>
            <person name="Altun S."/>
            <person name="Duman M."/>
        </authorList>
    </citation>
    <scope>NUCLEOTIDE SEQUENCE</scope>
    <source>
        <strain evidence="3">C-39</strain>
    </source>
</reference>
<evidence type="ECO:0000313" key="2">
    <source>
        <dbReference type="EMBL" id="MBD3904436.1"/>
    </source>
</evidence>
<dbReference type="RefSeq" id="WP_191178986.1">
    <property type="nucleotide sequence ID" value="NZ_JACXXP010000006.1"/>
</dbReference>
<feature type="signal peptide" evidence="1">
    <location>
        <begin position="1"/>
        <end position="17"/>
    </location>
</feature>
<evidence type="ECO:0000313" key="5">
    <source>
        <dbReference type="Proteomes" id="UP001107960"/>
    </source>
</evidence>
<reference evidence="2" key="3">
    <citation type="submission" date="2024-05" db="EMBL/GenBank/DDBJ databases">
        <title>Description of novel Chryseobacterium sp. strain C-2.</title>
        <authorList>
            <person name="Saticioglu I.B."/>
        </authorList>
    </citation>
    <scope>NUCLEOTIDE SEQUENCE</scope>
    <source>
        <strain evidence="2">C-2</strain>
    </source>
</reference>
<keyword evidence="1" id="KW-0732">Signal</keyword>
<evidence type="ECO:0008006" key="6">
    <source>
        <dbReference type="Google" id="ProtNLM"/>
    </source>
</evidence>
<protein>
    <recommendedName>
        <fullName evidence="6">DUF3244 domain-containing protein</fullName>
    </recommendedName>
</protein>
<evidence type="ECO:0000313" key="3">
    <source>
        <dbReference type="EMBL" id="MCC9032745.1"/>
    </source>
</evidence>
<dbReference type="AlphaFoldDB" id="A0A9Q3US48"/>
<reference evidence="4" key="2">
    <citation type="submission" date="2023-07" db="EMBL/GenBank/DDBJ databases">
        <title>Description of novel Chryseobacterium sp. strain C-2.</title>
        <authorList>
            <person name="Saticioglu I.B."/>
        </authorList>
    </citation>
    <scope>NUCLEOTIDE SEQUENCE [LARGE SCALE GENOMIC DNA]</scope>
    <source>
        <strain evidence="4">C-2</strain>
    </source>
</reference>
<keyword evidence="4" id="KW-1185">Reference proteome</keyword>
<evidence type="ECO:0000256" key="1">
    <source>
        <dbReference type="SAM" id="SignalP"/>
    </source>
</evidence>
<evidence type="ECO:0000313" key="4">
    <source>
        <dbReference type="Proteomes" id="UP000603715"/>
    </source>
</evidence>
<dbReference type="Proteomes" id="UP001107960">
    <property type="component" value="Unassembled WGS sequence"/>
</dbReference>
<accession>A0A9Q3US48</accession>
<dbReference type="EMBL" id="JACXXP010000006">
    <property type="protein sequence ID" value="MBD3904436.1"/>
    <property type="molecule type" value="Genomic_DNA"/>
</dbReference>
<name>A0A9Q3US48_9FLAO</name>
<comment type="caution">
    <text evidence="3">The sequence shown here is derived from an EMBL/GenBank/DDBJ whole genome shotgun (WGS) entry which is preliminary data.</text>
</comment>
<feature type="chain" id="PRO_5040353098" description="DUF3244 domain-containing protein" evidence="1">
    <location>
        <begin position="18"/>
        <end position="130"/>
    </location>
</feature>
<gene>
    <name evidence="2" type="ORF">IEW27_07505</name>
    <name evidence="3" type="ORF">LNP80_00555</name>
</gene>
<sequence length="130" mass="15440">MKVIFIFLICVSNILLAQNKKDQNKSTGIYTTSYKLCDISYDFEISIIIDTDRNIKYKDISFHAINRMIYDFYAKFLYTENGESVVERILVENHEKGFSISVEFKDAIKNRYSYFTKIYDFEGKYILNQN</sequence>
<organism evidence="3 5">
    <name type="scientific">Chryseobacterium muglaense</name>
    <dbReference type="NCBI Taxonomy" id="2893752"/>
    <lineage>
        <taxon>Bacteria</taxon>
        <taxon>Pseudomonadati</taxon>
        <taxon>Bacteroidota</taxon>
        <taxon>Flavobacteriia</taxon>
        <taxon>Flavobacteriales</taxon>
        <taxon>Weeksellaceae</taxon>
        <taxon>Chryseobacterium group</taxon>
        <taxon>Chryseobacterium</taxon>
    </lineage>
</organism>
<dbReference type="Proteomes" id="UP000603715">
    <property type="component" value="Unassembled WGS sequence"/>
</dbReference>